<feature type="non-terminal residue" evidence="9">
    <location>
        <position position="1"/>
    </location>
</feature>
<comment type="similarity">
    <text evidence="3">Belongs to the glycosyl hydrolase 3 family.</text>
</comment>
<reference evidence="9" key="1">
    <citation type="submission" date="2021-02" db="EMBL/GenBank/DDBJ databases">
        <authorList>
            <person name="Nowell W R."/>
        </authorList>
    </citation>
    <scope>NUCLEOTIDE SEQUENCE</scope>
</reference>
<dbReference type="InterPro" id="IPR017853">
    <property type="entry name" value="GH"/>
</dbReference>
<dbReference type="InterPro" id="IPR036962">
    <property type="entry name" value="Glyco_hydro_3_N_sf"/>
</dbReference>
<evidence type="ECO:0000256" key="6">
    <source>
        <dbReference type="ARBA" id="ARBA00023001"/>
    </source>
</evidence>
<keyword evidence="10" id="KW-1185">Reference proteome</keyword>
<evidence type="ECO:0000256" key="2">
    <source>
        <dbReference type="ARBA" id="ARBA00004881"/>
    </source>
</evidence>
<dbReference type="PANTHER" id="PTHR42715">
    <property type="entry name" value="BETA-GLUCOSIDASE"/>
    <property type="match status" value="1"/>
</dbReference>
<evidence type="ECO:0000256" key="7">
    <source>
        <dbReference type="ARBA" id="ARBA00023277"/>
    </source>
</evidence>
<comment type="caution">
    <text evidence="9">The sequence shown here is derived from an EMBL/GenBank/DDBJ whole genome shotgun (WGS) entry which is preliminary data.</text>
</comment>
<evidence type="ECO:0000256" key="8">
    <source>
        <dbReference type="ARBA" id="ARBA00023326"/>
    </source>
</evidence>
<keyword evidence="7" id="KW-0119">Carbohydrate metabolism</keyword>
<comment type="pathway">
    <text evidence="2">Glycan metabolism.</text>
</comment>
<gene>
    <name evidence="9" type="ORF">XAT740_LOCUS36775</name>
</gene>
<dbReference type="Gene3D" id="3.20.20.300">
    <property type="entry name" value="Glycoside hydrolase, family 3, N-terminal domain"/>
    <property type="match status" value="1"/>
</dbReference>
<organism evidence="9 10">
    <name type="scientific">Adineta ricciae</name>
    <name type="common">Rotifer</name>
    <dbReference type="NCBI Taxonomy" id="249248"/>
    <lineage>
        <taxon>Eukaryota</taxon>
        <taxon>Metazoa</taxon>
        <taxon>Spiralia</taxon>
        <taxon>Gnathifera</taxon>
        <taxon>Rotifera</taxon>
        <taxon>Eurotatoria</taxon>
        <taxon>Bdelloidea</taxon>
        <taxon>Adinetida</taxon>
        <taxon>Adinetidae</taxon>
        <taxon>Adineta</taxon>
    </lineage>
</organism>
<evidence type="ECO:0000256" key="4">
    <source>
        <dbReference type="ARBA" id="ARBA00012744"/>
    </source>
</evidence>
<evidence type="ECO:0000256" key="3">
    <source>
        <dbReference type="ARBA" id="ARBA00005336"/>
    </source>
</evidence>
<keyword evidence="8" id="KW-0624">Polysaccharide degradation</keyword>
<keyword evidence="6" id="KW-0136">Cellulose degradation</keyword>
<dbReference type="PANTHER" id="PTHR42715:SF2">
    <property type="entry name" value="BETA-GLUCOSIDASE F-RELATED"/>
    <property type="match status" value="1"/>
</dbReference>
<dbReference type="EMBL" id="CAJNOR010003805">
    <property type="protein sequence ID" value="CAF1449227.1"/>
    <property type="molecule type" value="Genomic_DNA"/>
</dbReference>
<comment type="catalytic activity">
    <reaction evidence="1">
        <text>Hydrolysis of terminal, non-reducing beta-D-glucosyl residues with release of beta-D-glucose.</text>
        <dbReference type="EC" id="3.2.1.21"/>
    </reaction>
</comment>
<dbReference type="SUPFAM" id="SSF51445">
    <property type="entry name" value="(Trans)glycosidases"/>
    <property type="match status" value="1"/>
</dbReference>
<evidence type="ECO:0000313" key="9">
    <source>
        <dbReference type="EMBL" id="CAF1449227.1"/>
    </source>
</evidence>
<dbReference type="Proteomes" id="UP000663828">
    <property type="component" value="Unassembled WGS sequence"/>
</dbReference>
<dbReference type="InterPro" id="IPR050288">
    <property type="entry name" value="Cellulose_deg_GH3"/>
</dbReference>
<keyword evidence="5" id="KW-0378">Hydrolase</keyword>
<dbReference type="GO" id="GO:0030245">
    <property type="term" value="P:cellulose catabolic process"/>
    <property type="evidence" value="ECO:0007669"/>
    <property type="project" value="UniProtKB-KW"/>
</dbReference>
<dbReference type="AlphaFoldDB" id="A0A815PIB5"/>
<sequence length="205" mass="23252">MTLHKIIIDKKLKPVQTTFEPIQSNETVENSWRYFALNNFFDEDRFHGYVDGILPIFDHFIETYTGNVNRKYWRKICDINRKKIKQSSSYASMPGKITMQHLAVISAYYESTETALIKRQLHEKINPASRTWDEAIRLAKDFASQMTLEERCNMTAGVGGHCVGYVLPVPRLNFNGLCFQDSPSGVGDGVQFSTAFAAGIQIAAT</sequence>
<proteinExistence type="inferred from homology"/>
<protein>
    <recommendedName>
        <fullName evidence="4">beta-glucosidase</fullName>
        <ecNumber evidence="4">3.2.1.21</ecNumber>
    </recommendedName>
</protein>
<accession>A0A815PIB5</accession>
<dbReference type="GO" id="GO:0008422">
    <property type="term" value="F:beta-glucosidase activity"/>
    <property type="evidence" value="ECO:0007669"/>
    <property type="project" value="UniProtKB-EC"/>
</dbReference>
<dbReference type="EC" id="3.2.1.21" evidence="4"/>
<evidence type="ECO:0000313" key="10">
    <source>
        <dbReference type="Proteomes" id="UP000663828"/>
    </source>
</evidence>
<name>A0A815PIB5_ADIRI</name>
<evidence type="ECO:0000256" key="1">
    <source>
        <dbReference type="ARBA" id="ARBA00000448"/>
    </source>
</evidence>
<evidence type="ECO:0000256" key="5">
    <source>
        <dbReference type="ARBA" id="ARBA00022801"/>
    </source>
</evidence>